<comment type="similarity">
    <text evidence="1">Belongs to the PPR family. P subfamily.</text>
</comment>
<accession>A0A1J3INC3</accession>
<dbReference type="NCBIfam" id="TIGR00756">
    <property type="entry name" value="PPR"/>
    <property type="match status" value="3"/>
</dbReference>
<evidence type="ECO:0000313" key="4">
    <source>
        <dbReference type="EMBL" id="JAU81782.1"/>
    </source>
</evidence>
<dbReference type="EMBL" id="GEVM01024156">
    <property type="protein sequence ID" value="JAU81782.1"/>
    <property type="molecule type" value="Transcribed_RNA"/>
</dbReference>
<dbReference type="Gene3D" id="1.25.40.10">
    <property type="entry name" value="Tetratricopeptide repeat domain"/>
    <property type="match status" value="1"/>
</dbReference>
<reference evidence="4" key="1">
    <citation type="submission" date="2016-07" db="EMBL/GenBank/DDBJ databases">
        <title>De novo transcriptome assembly of four accessions of the metal hyperaccumulator plant Noccaea caerulescens.</title>
        <authorList>
            <person name="Blande D."/>
            <person name="Halimaa P."/>
            <person name="Tervahauta A.I."/>
            <person name="Aarts M.G."/>
            <person name="Karenlampi S.O."/>
        </authorList>
    </citation>
    <scope>NUCLEOTIDE SEQUENCE</scope>
</reference>
<proteinExistence type="inferred from homology"/>
<keyword evidence="2" id="KW-0677">Repeat</keyword>
<sequence>MTNVSQFFRILCAEEEEGRVAVALDVFDVLKNKCQSSVSVYNILMDALYKTGEIQKSLSLLSEMRDYGFEPDSSSYSIAISCFVEEGEIQEACSCYNKVIEMSCVPSVPAYLSLARGLCRTGEIDSAMMLVHECLGNVASGPMEFKYALRVIHVCKGDKAEKVIEVLDEMKLEGVSPDEVIT</sequence>
<dbReference type="PANTHER" id="PTHR47932:SF10">
    <property type="entry name" value="OS07G0179000 PROTEIN"/>
    <property type="match status" value="1"/>
</dbReference>
<name>A0A1J3INC3_NOCCA</name>
<organism evidence="4">
    <name type="scientific">Noccaea caerulescens</name>
    <name type="common">Alpine penny-cress</name>
    <name type="synonym">Thlaspi caerulescens</name>
    <dbReference type="NCBI Taxonomy" id="107243"/>
    <lineage>
        <taxon>Eukaryota</taxon>
        <taxon>Viridiplantae</taxon>
        <taxon>Streptophyta</taxon>
        <taxon>Embryophyta</taxon>
        <taxon>Tracheophyta</taxon>
        <taxon>Spermatophyta</taxon>
        <taxon>Magnoliopsida</taxon>
        <taxon>eudicotyledons</taxon>
        <taxon>Gunneridae</taxon>
        <taxon>Pentapetalae</taxon>
        <taxon>rosids</taxon>
        <taxon>malvids</taxon>
        <taxon>Brassicales</taxon>
        <taxon>Brassicaceae</taxon>
        <taxon>Coluteocarpeae</taxon>
        <taxon>Noccaea</taxon>
    </lineage>
</organism>
<dbReference type="Pfam" id="PF13041">
    <property type="entry name" value="PPR_2"/>
    <property type="match status" value="1"/>
</dbReference>
<dbReference type="PANTHER" id="PTHR47932">
    <property type="entry name" value="ATPASE EXPRESSION PROTEIN 3"/>
    <property type="match status" value="1"/>
</dbReference>
<gene>
    <name evidence="4" type="ORF">MP_TR12868_c0_g1_i1_g.37723</name>
</gene>
<dbReference type="GO" id="GO:0003729">
    <property type="term" value="F:mRNA binding"/>
    <property type="evidence" value="ECO:0007669"/>
    <property type="project" value="TreeGrafter"/>
</dbReference>
<dbReference type="InterPro" id="IPR011990">
    <property type="entry name" value="TPR-like_helical_dom_sf"/>
</dbReference>
<dbReference type="InterPro" id="IPR002885">
    <property type="entry name" value="PPR_rpt"/>
</dbReference>
<protein>
    <submittedName>
        <fullName evidence="4">Pentatricopeptide repeat-containing protein</fullName>
    </submittedName>
</protein>
<evidence type="ECO:0000256" key="1">
    <source>
        <dbReference type="ARBA" id="ARBA00007626"/>
    </source>
</evidence>
<dbReference type="Pfam" id="PF01535">
    <property type="entry name" value="PPR"/>
    <property type="match status" value="2"/>
</dbReference>
<evidence type="ECO:0000256" key="2">
    <source>
        <dbReference type="ARBA" id="ARBA00022737"/>
    </source>
</evidence>
<evidence type="ECO:0000256" key="3">
    <source>
        <dbReference type="PROSITE-ProRule" id="PRU00708"/>
    </source>
</evidence>
<feature type="repeat" description="PPR" evidence="3">
    <location>
        <begin position="37"/>
        <end position="71"/>
    </location>
</feature>
<dbReference type="PROSITE" id="PS51375">
    <property type="entry name" value="PPR"/>
    <property type="match status" value="2"/>
</dbReference>
<dbReference type="SUPFAM" id="SSF48452">
    <property type="entry name" value="TPR-like"/>
    <property type="match status" value="1"/>
</dbReference>
<dbReference type="AlphaFoldDB" id="A0A1J3INC3"/>
<feature type="repeat" description="PPR" evidence="3">
    <location>
        <begin position="72"/>
        <end position="106"/>
    </location>
</feature>